<dbReference type="AlphaFoldDB" id="A0A1I0TVE4"/>
<organism evidence="2 3">
    <name type="scientific">Pedobacter suwonensis</name>
    <dbReference type="NCBI Taxonomy" id="332999"/>
    <lineage>
        <taxon>Bacteria</taxon>
        <taxon>Pseudomonadati</taxon>
        <taxon>Bacteroidota</taxon>
        <taxon>Sphingobacteriia</taxon>
        <taxon>Sphingobacteriales</taxon>
        <taxon>Sphingobacteriaceae</taxon>
        <taxon>Pedobacter</taxon>
    </lineage>
</organism>
<feature type="transmembrane region" description="Helical" evidence="1">
    <location>
        <begin position="62"/>
        <end position="84"/>
    </location>
</feature>
<name>A0A1I0TVE4_9SPHI</name>
<dbReference type="OrthoDB" id="742917at2"/>
<protein>
    <recommendedName>
        <fullName evidence="4">DUF4280 domain-containing protein</fullName>
    </recommendedName>
</protein>
<accession>A0A1I0TVE4</accession>
<dbReference type="STRING" id="332999.SAMN04488511_11547"/>
<dbReference type="Proteomes" id="UP000198836">
    <property type="component" value="Unassembled WGS sequence"/>
</dbReference>
<keyword evidence="1" id="KW-0812">Transmembrane</keyword>
<evidence type="ECO:0000313" key="2">
    <source>
        <dbReference type="EMBL" id="SFA55804.1"/>
    </source>
</evidence>
<keyword evidence="1" id="KW-1133">Transmembrane helix</keyword>
<sequence length="376" mass="38968">MSYSYVHEGANVICTNMTNGKPLQIGITRVSTVILSSKKAPLLNIDDKKISDTFSCKVAGKFWGGLQILTAVIAVAALAVATVATGGLALVAAGVMFAAAATSIGAGVTGLYKMAHDCDATLEGKWMLPHGGVEIEKKQALLNQSLMNCPKGGVVSIIIDPVIAMAAAKEITSNNNAEVAAHFTSQAIIGVITAATAFTPIGLLVAAPIAVYGYVDGENSKEEAAKKNLPVWRWSDVGESAKTEGLVNQPIGAVGAVVENGVNLTRTNQQITREMMEFNTQAAMREAAGDAAGAANSRLAADIASRSYPSTRSSLVGKDFFKGLAKGVAGAIANYLIDRGSDSYEAAKANDSAKAARMANFNDDTNNINVVADNPS</sequence>
<dbReference type="RefSeq" id="WP_090986027.1">
    <property type="nucleotide sequence ID" value="NZ_FOJM01000015.1"/>
</dbReference>
<evidence type="ECO:0008006" key="4">
    <source>
        <dbReference type="Google" id="ProtNLM"/>
    </source>
</evidence>
<dbReference type="EMBL" id="FOJM01000015">
    <property type="protein sequence ID" value="SFA55804.1"/>
    <property type="molecule type" value="Genomic_DNA"/>
</dbReference>
<keyword evidence="1" id="KW-0472">Membrane</keyword>
<proteinExistence type="predicted"/>
<reference evidence="3" key="1">
    <citation type="submission" date="2016-10" db="EMBL/GenBank/DDBJ databases">
        <authorList>
            <person name="Varghese N."/>
            <person name="Submissions S."/>
        </authorList>
    </citation>
    <scope>NUCLEOTIDE SEQUENCE [LARGE SCALE GENOMIC DNA]</scope>
    <source>
        <strain evidence="3">DSM 18130</strain>
    </source>
</reference>
<evidence type="ECO:0000256" key="1">
    <source>
        <dbReference type="SAM" id="Phobius"/>
    </source>
</evidence>
<feature type="transmembrane region" description="Helical" evidence="1">
    <location>
        <begin position="90"/>
        <end position="112"/>
    </location>
</feature>
<evidence type="ECO:0000313" key="3">
    <source>
        <dbReference type="Proteomes" id="UP000198836"/>
    </source>
</evidence>
<keyword evidence="3" id="KW-1185">Reference proteome</keyword>
<gene>
    <name evidence="2" type="ORF">SAMN04488511_11547</name>
</gene>